<evidence type="ECO:0000256" key="6">
    <source>
        <dbReference type="ARBA" id="ARBA00023136"/>
    </source>
</evidence>
<feature type="transmembrane region" description="Helical" evidence="7">
    <location>
        <begin position="201"/>
        <end position="219"/>
    </location>
</feature>
<reference evidence="8" key="1">
    <citation type="submission" date="2023-03" db="EMBL/GenBank/DDBJ databases">
        <authorList>
            <person name="Steffen K."/>
            <person name="Cardenas P."/>
        </authorList>
    </citation>
    <scope>NUCLEOTIDE SEQUENCE</scope>
</reference>
<evidence type="ECO:0000313" key="9">
    <source>
        <dbReference type="Proteomes" id="UP001174909"/>
    </source>
</evidence>
<keyword evidence="5 7" id="KW-1133">Transmembrane helix</keyword>
<feature type="transmembrane region" description="Helical" evidence="7">
    <location>
        <begin position="77"/>
        <end position="98"/>
    </location>
</feature>
<dbReference type="InterPro" id="IPR002781">
    <property type="entry name" value="TM_pro_TauE-like"/>
</dbReference>
<evidence type="ECO:0000256" key="2">
    <source>
        <dbReference type="ARBA" id="ARBA00022448"/>
    </source>
</evidence>
<dbReference type="EMBL" id="CASHTH010001830">
    <property type="protein sequence ID" value="CAI8020481.1"/>
    <property type="molecule type" value="Genomic_DNA"/>
</dbReference>
<keyword evidence="2" id="KW-0813">Transport</keyword>
<keyword evidence="9" id="KW-1185">Reference proteome</keyword>
<dbReference type="Pfam" id="PF01925">
    <property type="entry name" value="TauE"/>
    <property type="match status" value="1"/>
</dbReference>
<dbReference type="InterPro" id="IPR052017">
    <property type="entry name" value="TSUP"/>
</dbReference>
<feature type="transmembrane region" description="Helical" evidence="7">
    <location>
        <begin position="148"/>
        <end position="166"/>
    </location>
</feature>
<feature type="transmembrane region" description="Helical" evidence="7">
    <location>
        <begin position="52"/>
        <end position="71"/>
    </location>
</feature>
<protein>
    <submittedName>
        <fullName evidence="8">Probable sulfite/organosulfonate exporter TauE</fullName>
    </submittedName>
</protein>
<evidence type="ECO:0000256" key="3">
    <source>
        <dbReference type="ARBA" id="ARBA00022475"/>
    </source>
</evidence>
<dbReference type="PANTHER" id="PTHR30269">
    <property type="entry name" value="TRANSMEMBRANE PROTEIN YFCA"/>
    <property type="match status" value="1"/>
</dbReference>
<evidence type="ECO:0000256" key="4">
    <source>
        <dbReference type="ARBA" id="ARBA00022692"/>
    </source>
</evidence>
<keyword evidence="3" id="KW-1003">Cell membrane</keyword>
<keyword evidence="6 7" id="KW-0472">Membrane</keyword>
<evidence type="ECO:0000313" key="8">
    <source>
        <dbReference type="EMBL" id="CAI8020481.1"/>
    </source>
</evidence>
<dbReference type="AlphaFoldDB" id="A0AA35S232"/>
<dbReference type="Proteomes" id="UP001174909">
    <property type="component" value="Unassembled WGS sequence"/>
</dbReference>
<sequence>MGTVSFGMGLVVAPILLLFLDPKSAIVTVNAIIPILLSFVLLTTWRHLQFRLLKGMAVGGVLAVPLGVLVLESANPTVLRLTIGAAILCLGVLNLLNIQLPMANRRGSGLLVGFLTSLSITTLSIGGPLAAAYIIAQHWHREQMRAALAFYFLCTYIVGFVLYYFIGLVDRDILVNIALLVPSLVVGFGVGALLARRMNEAVFRYVAIGVIITGSLVLLGQEVSKVVAG</sequence>
<dbReference type="PANTHER" id="PTHR30269:SF37">
    <property type="entry name" value="MEMBRANE TRANSPORTER PROTEIN"/>
    <property type="match status" value="1"/>
</dbReference>
<evidence type="ECO:0000256" key="7">
    <source>
        <dbReference type="SAM" id="Phobius"/>
    </source>
</evidence>
<feature type="transmembrane region" description="Helical" evidence="7">
    <location>
        <begin position="110"/>
        <end position="136"/>
    </location>
</feature>
<comment type="subcellular location">
    <subcellularLocation>
        <location evidence="1">Cell membrane</location>
        <topology evidence="1">Multi-pass membrane protein</topology>
    </subcellularLocation>
</comment>
<evidence type="ECO:0000256" key="5">
    <source>
        <dbReference type="ARBA" id="ARBA00022989"/>
    </source>
</evidence>
<feature type="transmembrane region" description="Helical" evidence="7">
    <location>
        <begin position="173"/>
        <end position="195"/>
    </location>
</feature>
<keyword evidence="4 7" id="KW-0812">Transmembrane</keyword>
<accession>A0AA35S232</accession>
<feature type="transmembrane region" description="Helical" evidence="7">
    <location>
        <begin position="25"/>
        <end position="45"/>
    </location>
</feature>
<comment type="caution">
    <text evidence="8">The sequence shown here is derived from an EMBL/GenBank/DDBJ whole genome shotgun (WGS) entry which is preliminary data.</text>
</comment>
<dbReference type="GO" id="GO:0005886">
    <property type="term" value="C:plasma membrane"/>
    <property type="evidence" value="ECO:0007669"/>
    <property type="project" value="UniProtKB-SubCell"/>
</dbReference>
<proteinExistence type="predicted"/>
<evidence type="ECO:0000256" key="1">
    <source>
        <dbReference type="ARBA" id="ARBA00004651"/>
    </source>
</evidence>
<gene>
    <name evidence="8" type="ORF">GBAR_LOCUS12257</name>
</gene>
<name>A0AA35S232_GEOBA</name>
<organism evidence="8 9">
    <name type="scientific">Geodia barretti</name>
    <name type="common">Barrett's horny sponge</name>
    <dbReference type="NCBI Taxonomy" id="519541"/>
    <lineage>
        <taxon>Eukaryota</taxon>
        <taxon>Metazoa</taxon>
        <taxon>Porifera</taxon>
        <taxon>Demospongiae</taxon>
        <taxon>Heteroscleromorpha</taxon>
        <taxon>Tetractinellida</taxon>
        <taxon>Astrophorina</taxon>
        <taxon>Geodiidae</taxon>
        <taxon>Geodia</taxon>
    </lineage>
</organism>